<dbReference type="InterPro" id="IPR036264">
    <property type="entry name" value="Bact_exopeptidase_dim_dom"/>
</dbReference>
<dbReference type="GO" id="GO:0016787">
    <property type="term" value="F:hydrolase activity"/>
    <property type="evidence" value="ECO:0007669"/>
    <property type="project" value="UniProtKB-KW"/>
</dbReference>
<proteinExistence type="predicted"/>
<dbReference type="InterPro" id="IPR011650">
    <property type="entry name" value="Peptidase_M20_dimer"/>
</dbReference>
<dbReference type="InterPro" id="IPR002933">
    <property type="entry name" value="Peptidase_M20"/>
</dbReference>
<keyword evidence="5" id="KW-1185">Reference proteome</keyword>
<dbReference type="PANTHER" id="PTHR11014">
    <property type="entry name" value="PEPTIDASE M20 FAMILY MEMBER"/>
    <property type="match status" value="1"/>
</dbReference>
<feature type="domain" description="Peptidase M20 dimerisation" evidence="3">
    <location>
        <begin position="190"/>
        <end position="284"/>
    </location>
</feature>
<dbReference type="SUPFAM" id="SSF53187">
    <property type="entry name" value="Zn-dependent exopeptidases"/>
    <property type="match status" value="1"/>
</dbReference>
<evidence type="ECO:0000313" key="5">
    <source>
        <dbReference type="Proteomes" id="UP000235828"/>
    </source>
</evidence>
<dbReference type="Pfam" id="PF07687">
    <property type="entry name" value="M20_dimer"/>
    <property type="match status" value="1"/>
</dbReference>
<feature type="binding site" evidence="2">
    <location>
        <position position="105"/>
    </location>
    <ligand>
        <name>Mn(2+)</name>
        <dbReference type="ChEBI" id="CHEBI:29035"/>
        <label>2</label>
    </ligand>
</feature>
<dbReference type="AlphaFoldDB" id="A0A2N8ZD71"/>
<evidence type="ECO:0000256" key="2">
    <source>
        <dbReference type="PIRSR" id="PIRSR005962-1"/>
    </source>
</evidence>
<gene>
    <name evidence="4" type="ORF">VTAP4600_A1880</name>
</gene>
<dbReference type="EMBL" id="LT960611">
    <property type="protein sequence ID" value="SON49859.1"/>
    <property type="molecule type" value="Genomic_DNA"/>
</dbReference>
<dbReference type="InterPro" id="IPR017439">
    <property type="entry name" value="Amidohydrolase"/>
</dbReference>
<dbReference type="PIRSF" id="PIRSF005962">
    <property type="entry name" value="Pept_M20D_amidohydro"/>
    <property type="match status" value="1"/>
</dbReference>
<dbReference type="SUPFAM" id="SSF55031">
    <property type="entry name" value="Bacterial exopeptidase dimerisation domain"/>
    <property type="match status" value="1"/>
</dbReference>
<keyword evidence="2" id="KW-0479">Metal-binding</keyword>
<keyword evidence="1" id="KW-0378">Hydrolase</keyword>
<dbReference type="GO" id="GO:0046872">
    <property type="term" value="F:metal ion binding"/>
    <property type="evidence" value="ECO:0007669"/>
    <property type="project" value="UniProtKB-KW"/>
</dbReference>
<evidence type="ECO:0000313" key="4">
    <source>
        <dbReference type="EMBL" id="SON49859.1"/>
    </source>
</evidence>
<dbReference type="PANTHER" id="PTHR11014:SF63">
    <property type="entry name" value="METALLOPEPTIDASE, PUTATIVE (AFU_ORTHOLOGUE AFUA_6G09600)-RELATED"/>
    <property type="match status" value="1"/>
</dbReference>
<reference evidence="4 5" key="1">
    <citation type="submission" date="2017-10" db="EMBL/GenBank/DDBJ databases">
        <authorList>
            <person name="Banno H."/>
            <person name="Chua N.-H."/>
        </authorList>
    </citation>
    <scope>NUCLEOTIDE SEQUENCE [LARGE SCALE GENOMIC DNA]</scope>
    <source>
        <strain evidence="4">Vibrio tapetis CECT4600</strain>
    </source>
</reference>
<organism evidence="4 5">
    <name type="scientific">Vibrio tapetis subsp. tapetis</name>
    <dbReference type="NCBI Taxonomy" id="1671868"/>
    <lineage>
        <taxon>Bacteria</taxon>
        <taxon>Pseudomonadati</taxon>
        <taxon>Pseudomonadota</taxon>
        <taxon>Gammaproteobacteria</taxon>
        <taxon>Vibrionales</taxon>
        <taxon>Vibrionaceae</taxon>
        <taxon>Vibrio</taxon>
    </lineage>
</organism>
<dbReference type="NCBIfam" id="TIGR01891">
    <property type="entry name" value="amidohydrolases"/>
    <property type="match status" value="1"/>
</dbReference>
<keyword evidence="2" id="KW-0464">Manganese</keyword>
<dbReference type="Gene3D" id="3.40.630.10">
    <property type="entry name" value="Zn peptidases"/>
    <property type="match status" value="1"/>
</dbReference>
<dbReference type="Gene3D" id="3.30.70.360">
    <property type="match status" value="1"/>
</dbReference>
<name>A0A2N8ZD71_9VIBR</name>
<feature type="binding site" evidence="2">
    <location>
        <position position="361"/>
    </location>
    <ligand>
        <name>Mn(2+)</name>
        <dbReference type="ChEBI" id="CHEBI:29035"/>
        <label>2</label>
    </ligand>
</feature>
<feature type="binding site" evidence="2">
    <location>
        <position position="107"/>
    </location>
    <ligand>
        <name>Mn(2+)</name>
        <dbReference type="ChEBI" id="CHEBI:29035"/>
        <label>2</label>
    </ligand>
</feature>
<dbReference type="RefSeq" id="WP_102522454.1">
    <property type="nucleotide sequence ID" value="NZ_LT960611.1"/>
</dbReference>
<feature type="binding site" evidence="2">
    <location>
        <position position="140"/>
    </location>
    <ligand>
        <name>Mn(2+)</name>
        <dbReference type="ChEBI" id="CHEBI:29035"/>
        <label>2</label>
    </ligand>
</feature>
<feature type="binding site" evidence="2">
    <location>
        <position position="166"/>
    </location>
    <ligand>
        <name>Mn(2+)</name>
        <dbReference type="ChEBI" id="CHEBI:29035"/>
        <label>2</label>
    </ligand>
</feature>
<accession>A0A2N8ZD71</accession>
<dbReference type="Proteomes" id="UP000235828">
    <property type="component" value="Chromosome A"/>
</dbReference>
<dbReference type="Pfam" id="PF01546">
    <property type="entry name" value="Peptidase_M20"/>
    <property type="match status" value="1"/>
</dbReference>
<comment type="cofactor">
    <cofactor evidence="2">
        <name>Mn(2+)</name>
        <dbReference type="ChEBI" id="CHEBI:29035"/>
    </cofactor>
    <text evidence="2">The Mn(2+) ion enhances activity.</text>
</comment>
<protein>
    <submittedName>
        <fullName evidence="4">N-acetyl-L,L-diaminopimelate deacetylase</fullName>
    </submittedName>
</protein>
<evidence type="ECO:0000259" key="3">
    <source>
        <dbReference type="Pfam" id="PF07687"/>
    </source>
</evidence>
<evidence type="ECO:0000256" key="1">
    <source>
        <dbReference type="ARBA" id="ARBA00022801"/>
    </source>
</evidence>
<dbReference type="OrthoDB" id="9777385at2"/>
<dbReference type="KEGG" id="vta:A1880"/>
<sequence length="389" mass="43072">MLTKTLVTQIDSTLLQHAIVWRRELHQIPELKFDLFKTQQYITNLLKTWNLEYDLSFGTTGIVATIKGKQQGKTIAFRCDMDALPMNDDSGKVWQSTHQGIAHACGHDGHMAITLAAVAHLAKYNDFNGTVKILFQPNEETGQGAKAMMKDGLYQSHPYSELYGFHNMPRLEDQTLQVRRGATTGAGECYTLSVVGKSGHSSVPHKCINPIIVASEIITEWEAITSEINSKDMAVIATCKLNSGTTMNGIPEMALAGGTMRYFEAHIADYMRERMHAIAELICEKYNASYDLLFEVLCPATINTVEHTNCVIECGKKVYGETNVIDDVPASAGGEDMQFFVTDGVKGVCWFMLGTKGTNLHTSSFDFDDTSIQNAASMLINIVYQRLSN</sequence>